<keyword evidence="7" id="KW-1185">Reference proteome</keyword>
<dbReference type="STRING" id="82374.NZ47_06620"/>
<feature type="region of interest" description="Disordered" evidence="4">
    <location>
        <begin position="1"/>
        <end position="41"/>
    </location>
</feature>
<proteinExistence type="inferred from homology"/>
<dbReference type="SMART" id="SM00897">
    <property type="entry name" value="FIST"/>
    <property type="match status" value="1"/>
</dbReference>
<keyword evidence="6" id="KW-0418">Kinase</keyword>
<evidence type="ECO:0000313" key="6">
    <source>
        <dbReference type="EMBL" id="KHM52118.1"/>
    </source>
</evidence>
<accession>A0A0B2JZG3</accession>
<dbReference type="InterPro" id="IPR013702">
    <property type="entry name" value="FIST_domain_N"/>
</dbReference>
<dbReference type="GO" id="GO:0016020">
    <property type="term" value="C:membrane"/>
    <property type="evidence" value="ECO:0007669"/>
    <property type="project" value="InterPro"/>
</dbReference>
<name>A0A0B2JZG3_9FIRM</name>
<dbReference type="RefSeq" id="WP_039208078.1">
    <property type="nucleotide sequence ID" value="NZ_JSCE01000134.1"/>
</dbReference>
<evidence type="ECO:0000256" key="1">
    <source>
        <dbReference type="ARBA" id="ARBA00023224"/>
    </source>
</evidence>
<dbReference type="EMBL" id="JSCE01000134">
    <property type="protein sequence ID" value="KHM52118.1"/>
    <property type="molecule type" value="Genomic_DNA"/>
</dbReference>
<dbReference type="GO" id="GO:0004888">
    <property type="term" value="F:transmembrane signaling receptor activity"/>
    <property type="evidence" value="ECO:0007669"/>
    <property type="project" value="InterPro"/>
</dbReference>
<dbReference type="PANTHER" id="PTHR32089:SF112">
    <property type="entry name" value="LYSOZYME-LIKE PROTEIN-RELATED"/>
    <property type="match status" value="1"/>
</dbReference>
<feature type="domain" description="Methyl-accepting transducer" evidence="5">
    <location>
        <begin position="485"/>
        <end position="689"/>
    </location>
</feature>
<dbReference type="GO" id="GO:0007165">
    <property type="term" value="P:signal transduction"/>
    <property type="evidence" value="ECO:0007669"/>
    <property type="project" value="UniProtKB-KW"/>
</dbReference>
<dbReference type="eggNOG" id="COG0840">
    <property type="taxonomic scope" value="Bacteria"/>
</dbReference>
<evidence type="ECO:0000313" key="7">
    <source>
        <dbReference type="Proteomes" id="UP000030993"/>
    </source>
</evidence>
<dbReference type="Pfam" id="PF08495">
    <property type="entry name" value="FIST"/>
    <property type="match status" value="1"/>
</dbReference>
<dbReference type="eggNOG" id="COG3287">
    <property type="taxonomic scope" value="Bacteria"/>
</dbReference>
<dbReference type="AlphaFoldDB" id="A0A0B2JZG3"/>
<evidence type="ECO:0000256" key="2">
    <source>
        <dbReference type="ARBA" id="ARBA00029447"/>
    </source>
</evidence>
<dbReference type="Proteomes" id="UP000030993">
    <property type="component" value="Unassembled WGS sequence"/>
</dbReference>
<sequence length="695" mass="77528">MFDSLFKSNQPKAATPSPAERIAPKAVRPAATPTASVSSTPDTKVAYLSTSELNSSALTPLFDVAEGPALVIGYVSPDNDMNDVASSIKAVLPPNAKLILLTTSGELCRTASSRTLYCEAPDNRRKVLLQVFSRRMIDNMYIMTINLPNEDLRQGQVSISVEERVRRMQQEIDKHKIPFRMNVNHTFGLLYIDGLSNCESFVMQAFYQNGMFPIPFIGGSAAGLLDFQHTYIYNDSQVLENVAVAVIVHTSKNYRYGILKTQAVERVGKYFDVVNANSALRYISTVEDTNGEAIPFIDALKRELGCSSVSELNAKLQEYTFATDIKGENFIRSISSIDEANYRINFFCDIESGERLYLMKRVGLENDLKNAVREFNQGKPTPIGAILNDCILRRLGYPEEIKHIDMFNEYPVAGFSSFGEISGLHMNETLTAIFFYYEPNGTSFHDQYLDYFAGHYAACQEFFLTRVIARQQRVGVLKDQVLDLFDEYQQSLPSIIRTISQMSKDVDAVKDSMQELSGGIDEQGSYFTQLLERNSEITPKLKLLSSSTEKINDVMQIITDISSQINLLALNAAIEAARAGEHGRGFAVVAQEVGKLSKSTQESVQSSDEAINTLVNDVKAIDTILAKNKEFEAKIDEFDQRFSKQVASVHDSLQHSLEQISKSTQVINDLDSVNATVTEKLKVLQETIRNIELGI</sequence>
<dbReference type="PROSITE" id="PS50111">
    <property type="entry name" value="CHEMOTAXIS_TRANSDUC_2"/>
    <property type="match status" value="1"/>
</dbReference>
<evidence type="ECO:0000256" key="3">
    <source>
        <dbReference type="PROSITE-ProRule" id="PRU00284"/>
    </source>
</evidence>
<dbReference type="SMART" id="SM00283">
    <property type="entry name" value="MA"/>
    <property type="match status" value="1"/>
</dbReference>
<dbReference type="InterPro" id="IPR019494">
    <property type="entry name" value="FIST_C"/>
</dbReference>
<dbReference type="PANTHER" id="PTHR32089">
    <property type="entry name" value="METHYL-ACCEPTING CHEMOTAXIS PROTEIN MCPB"/>
    <property type="match status" value="1"/>
</dbReference>
<dbReference type="PRINTS" id="PR00260">
    <property type="entry name" value="CHEMTRNSDUCR"/>
</dbReference>
<dbReference type="Pfam" id="PF10442">
    <property type="entry name" value="FIST_C"/>
    <property type="match status" value="1"/>
</dbReference>
<comment type="caution">
    <text evidence="6">The sequence shown here is derived from an EMBL/GenBank/DDBJ whole genome shotgun (WGS) entry which is preliminary data.</text>
</comment>
<dbReference type="InterPro" id="IPR004089">
    <property type="entry name" value="MCPsignal_dom"/>
</dbReference>
<dbReference type="Pfam" id="PF00015">
    <property type="entry name" value="MCPsignal"/>
    <property type="match status" value="1"/>
</dbReference>
<evidence type="ECO:0000259" key="5">
    <source>
        <dbReference type="PROSITE" id="PS50111"/>
    </source>
</evidence>
<dbReference type="SUPFAM" id="SSF58104">
    <property type="entry name" value="Methyl-accepting chemotaxis protein (MCP) signaling domain"/>
    <property type="match status" value="1"/>
</dbReference>
<evidence type="ECO:0000256" key="4">
    <source>
        <dbReference type="SAM" id="MobiDB-lite"/>
    </source>
</evidence>
<dbReference type="Gene3D" id="1.10.287.950">
    <property type="entry name" value="Methyl-accepting chemotaxis protein"/>
    <property type="match status" value="1"/>
</dbReference>
<comment type="similarity">
    <text evidence="2">Belongs to the methyl-accepting chemotaxis (MCP) protein family.</text>
</comment>
<gene>
    <name evidence="6" type="ORF">NZ47_06620</name>
</gene>
<feature type="compositionally biased region" description="Polar residues" evidence="4">
    <location>
        <begin position="1"/>
        <end position="12"/>
    </location>
</feature>
<dbReference type="GO" id="GO:0016301">
    <property type="term" value="F:kinase activity"/>
    <property type="evidence" value="ECO:0007669"/>
    <property type="project" value="UniProtKB-KW"/>
</dbReference>
<dbReference type="GO" id="GO:0006935">
    <property type="term" value="P:chemotaxis"/>
    <property type="evidence" value="ECO:0007669"/>
    <property type="project" value="InterPro"/>
</dbReference>
<keyword evidence="6" id="KW-0808">Transferase</keyword>
<organism evidence="6 7">
    <name type="scientific">Anaerovibrio lipolyticus</name>
    <dbReference type="NCBI Taxonomy" id="82374"/>
    <lineage>
        <taxon>Bacteria</taxon>
        <taxon>Bacillati</taxon>
        <taxon>Bacillota</taxon>
        <taxon>Negativicutes</taxon>
        <taxon>Selenomonadales</taxon>
        <taxon>Selenomonadaceae</taxon>
        <taxon>Anaerovibrio</taxon>
    </lineage>
</organism>
<keyword evidence="1 3" id="KW-0807">Transducer</keyword>
<reference evidence="6 7" key="1">
    <citation type="journal article" date="2013" name="PLoS ONE">
        <title>Identification and characterization of three novel lipases belonging to families II and V from Anaerovibrio lipolyticus 5ST.</title>
        <authorList>
            <person name="Prive F."/>
            <person name="Kaderbhai N.N."/>
            <person name="Girdwood S."/>
            <person name="Worgan H.J."/>
            <person name="Pinloche E."/>
            <person name="Scollan N.D."/>
            <person name="Huws S.A."/>
            <person name="Newbold C.J."/>
        </authorList>
    </citation>
    <scope>NUCLEOTIDE SEQUENCE [LARGE SCALE GENOMIC DNA]</scope>
    <source>
        <strain evidence="6 7">5S</strain>
    </source>
</reference>
<dbReference type="SMART" id="SM01204">
    <property type="entry name" value="FIST_C"/>
    <property type="match status" value="1"/>
</dbReference>
<protein>
    <submittedName>
        <fullName evidence="6">Histidine kinase</fullName>
    </submittedName>
</protein>
<dbReference type="InterPro" id="IPR004090">
    <property type="entry name" value="Chemotax_Me-accpt_rcpt"/>
</dbReference>